<protein>
    <submittedName>
        <fullName evidence="9">Uncharacterized protein</fullName>
    </submittedName>
</protein>
<proteinExistence type="inferred from homology"/>
<dbReference type="PANTHER" id="PTHR45677">
    <property type="entry name" value="GLUTAMATE DECARBOXYLASE-RELATED"/>
    <property type="match status" value="1"/>
</dbReference>
<comment type="subunit">
    <text evidence="3">Homodimer.</text>
</comment>
<evidence type="ECO:0000256" key="7">
    <source>
        <dbReference type="PIRSR" id="PIRSR602129-50"/>
    </source>
</evidence>
<dbReference type="GO" id="GO:0016831">
    <property type="term" value="F:carboxy-lyase activity"/>
    <property type="evidence" value="ECO:0007669"/>
    <property type="project" value="UniProtKB-KW"/>
</dbReference>
<keyword evidence="6 8" id="KW-0456">Lyase</keyword>
<evidence type="ECO:0000256" key="5">
    <source>
        <dbReference type="ARBA" id="ARBA00022898"/>
    </source>
</evidence>
<evidence type="ECO:0000313" key="10">
    <source>
        <dbReference type="Proteomes" id="UP000614350"/>
    </source>
</evidence>
<dbReference type="SUPFAM" id="SSF53383">
    <property type="entry name" value="PLP-dependent transferases"/>
    <property type="match status" value="1"/>
</dbReference>
<dbReference type="Pfam" id="PF00282">
    <property type="entry name" value="Pyridoxal_deC"/>
    <property type="match status" value="1"/>
</dbReference>
<dbReference type="Proteomes" id="UP000614350">
    <property type="component" value="Unassembled WGS sequence"/>
</dbReference>
<reference evidence="9" key="1">
    <citation type="journal article" date="2020" name="G3 (Bethesda)">
        <title>High-Quality Assemblies for Three Invasive Social Wasps from the &lt;i&gt;Vespula&lt;/i&gt; Genus.</title>
        <authorList>
            <person name="Harrop T.W.R."/>
            <person name="Guhlin J."/>
            <person name="McLaughlin G.M."/>
            <person name="Permina E."/>
            <person name="Stockwell P."/>
            <person name="Gilligan J."/>
            <person name="Le Lec M.F."/>
            <person name="Gruber M.A.M."/>
            <person name="Quinn O."/>
            <person name="Lovegrove M."/>
            <person name="Duncan E.J."/>
            <person name="Remnant E.J."/>
            <person name="Van Eeckhoven J."/>
            <person name="Graham B."/>
            <person name="Knapp R.A."/>
            <person name="Langford K.W."/>
            <person name="Kronenberg Z."/>
            <person name="Press M.O."/>
            <person name="Eacker S.M."/>
            <person name="Wilson-Rankin E.E."/>
            <person name="Purcell J."/>
            <person name="Lester P.J."/>
            <person name="Dearden P.K."/>
        </authorList>
    </citation>
    <scope>NUCLEOTIDE SEQUENCE</scope>
    <source>
        <strain evidence="9">Marl-1</strain>
    </source>
</reference>
<sequence length="526" mass="60037">MSSKELHGIPINSNGLEVLIGEHLTNDLRNEKETNQIRGYYESLSNRILHEKFLRDLIDILLDKAVFEGTSRKEKVVEWVEPKKLPFLIDLTLPMNGVSHEELLSLARNIIKYSVKTGHPHFVNQLFSSVDPYGLVGQWLTDALNPSVYTYEVSPVFSLMENEVLKEMREIIGWENGRGDGIFCPGGSLANGYAINLARHYKFPEFKEIGLSQTPRLVIFTSEDAHYSMKKLAAFLGIGASNVCCVKVDERGKMCIQDLELQIDEALRQKAVPLMISATAGTTVLGAFDPLEDISAICTKYNIWFHVDAAWGGGVLMSRKYRFLLNGIELADSVTWNPHKLLAAPQQCSTLLIQHEGLLESAHASKASYLFQPDKFYDTSYDSGDKHIQCGRRADVLKFWFMWKAKGTNGFEKHVDRVFELSRYFTDYIRQRKGWKLILEPECTNVCFWYTPPLKRHLKDEELSNLLHKIAPIIKERMVRKGSMLITYQSLHNLPNFFRLVLQNSGLTEADMRFFVNEIESLSSDL</sequence>
<dbReference type="EMBL" id="JACSEA010000001">
    <property type="protein sequence ID" value="KAF7411416.1"/>
    <property type="molecule type" value="Genomic_DNA"/>
</dbReference>
<evidence type="ECO:0000256" key="1">
    <source>
        <dbReference type="ARBA" id="ARBA00001933"/>
    </source>
</evidence>
<evidence type="ECO:0000256" key="3">
    <source>
        <dbReference type="ARBA" id="ARBA00011738"/>
    </source>
</evidence>
<feature type="modified residue" description="N6-(pyridoxal phosphate)lysine" evidence="7">
    <location>
        <position position="340"/>
    </location>
</feature>
<dbReference type="FunFam" id="3.40.640.10:FF:000016">
    <property type="entry name" value="Glutamate decarboxylase like 1"/>
    <property type="match status" value="1"/>
</dbReference>
<dbReference type="CDD" id="cd06450">
    <property type="entry name" value="DOPA_deC_like"/>
    <property type="match status" value="1"/>
</dbReference>
<dbReference type="InterPro" id="IPR002129">
    <property type="entry name" value="PyrdxlP-dep_de-COase"/>
</dbReference>
<gene>
    <name evidence="9" type="ORF">HZH66_000312</name>
</gene>
<evidence type="ECO:0000256" key="8">
    <source>
        <dbReference type="RuleBase" id="RU000382"/>
    </source>
</evidence>
<dbReference type="Gene3D" id="3.40.640.10">
    <property type="entry name" value="Type I PLP-dependent aspartate aminotransferase-like (Major domain)"/>
    <property type="match status" value="1"/>
</dbReference>
<comment type="caution">
    <text evidence="9">The sequence shown here is derived from an EMBL/GenBank/DDBJ whole genome shotgun (WGS) entry which is preliminary data.</text>
</comment>
<dbReference type="InterPro" id="IPR015424">
    <property type="entry name" value="PyrdxlP-dep_Trfase"/>
</dbReference>
<keyword evidence="5 7" id="KW-0663">Pyridoxal phosphate</keyword>
<dbReference type="Gene3D" id="3.90.1150.170">
    <property type="match status" value="1"/>
</dbReference>
<dbReference type="GO" id="GO:0019752">
    <property type="term" value="P:carboxylic acid metabolic process"/>
    <property type="evidence" value="ECO:0007669"/>
    <property type="project" value="InterPro"/>
</dbReference>
<dbReference type="GO" id="GO:0005737">
    <property type="term" value="C:cytoplasm"/>
    <property type="evidence" value="ECO:0007669"/>
    <property type="project" value="TreeGrafter"/>
</dbReference>
<comment type="similarity">
    <text evidence="2 8">Belongs to the group II decarboxylase family.</text>
</comment>
<keyword evidence="10" id="KW-1185">Reference proteome</keyword>
<dbReference type="AlphaFoldDB" id="A0A834KT04"/>
<evidence type="ECO:0000256" key="6">
    <source>
        <dbReference type="ARBA" id="ARBA00023239"/>
    </source>
</evidence>
<evidence type="ECO:0000256" key="2">
    <source>
        <dbReference type="ARBA" id="ARBA00009533"/>
    </source>
</evidence>
<name>A0A834KT04_VESVU</name>
<accession>A0A834KT04</accession>
<comment type="cofactor">
    <cofactor evidence="1 7 8">
        <name>pyridoxal 5'-phosphate</name>
        <dbReference type="ChEBI" id="CHEBI:597326"/>
    </cofactor>
</comment>
<keyword evidence="4" id="KW-0210">Decarboxylase</keyword>
<dbReference type="GO" id="GO:0030170">
    <property type="term" value="F:pyridoxal phosphate binding"/>
    <property type="evidence" value="ECO:0007669"/>
    <property type="project" value="InterPro"/>
</dbReference>
<dbReference type="InterPro" id="IPR015421">
    <property type="entry name" value="PyrdxlP-dep_Trfase_major"/>
</dbReference>
<evidence type="ECO:0000313" key="9">
    <source>
        <dbReference type="EMBL" id="KAF7411416.1"/>
    </source>
</evidence>
<evidence type="ECO:0000256" key="4">
    <source>
        <dbReference type="ARBA" id="ARBA00022793"/>
    </source>
</evidence>
<dbReference type="PANTHER" id="PTHR45677:SF12">
    <property type="entry name" value="BLACK, ISOFORM A"/>
    <property type="match status" value="1"/>
</dbReference>
<organism evidence="9 10">
    <name type="scientific">Vespula vulgaris</name>
    <name type="common">Yellow jacket</name>
    <name type="synonym">Wasp</name>
    <dbReference type="NCBI Taxonomy" id="7454"/>
    <lineage>
        <taxon>Eukaryota</taxon>
        <taxon>Metazoa</taxon>
        <taxon>Ecdysozoa</taxon>
        <taxon>Arthropoda</taxon>
        <taxon>Hexapoda</taxon>
        <taxon>Insecta</taxon>
        <taxon>Pterygota</taxon>
        <taxon>Neoptera</taxon>
        <taxon>Endopterygota</taxon>
        <taxon>Hymenoptera</taxon>
        <taxon>Apocrita</taxon>
        <taxon>Aculeata</taxon>
        <taxon>Vespoidea</taxon>
        <taxon>Vespidae</taxon>
        <taxon>Vespinae</taxon>
        <taxon>Vespula</taxon>
    </lineage>
</organism>